<reference evidence="2" key="1">
    <citation type="journal article" date="2019" name="Int. J. Syst. Evol. Microbiol.">
        <title>The Global Catalogue of Microorganisms (GCM) 10K type strain sequencing project: providing services to taxonomists for standard genome sequencing and annotation.</title>
        <authorList>
            <consortium name="The Broad Institute Genomics Platform"/>
            <consortium name="The Broad Institute Genome Sequencing Center for Infectious Disease"/>
            <person name="Wu L."/>
            <person name="Ma J."/>
        </authorList>
    </citation>
    <scope>NUCLEOTIDE SEQUENCE [LARGE SCALE GENOMIC DNA]</scope>
    <source>
        <strain evidence="2">JCM 17130</strain>
    </source>
</reference>
<dbReference type="EMBL" id="JBHSMK010000007">
    <property type="protein sequence ID" value="MFC5437234.1"/>
    <property type="molecule type" value="Genomic_DNA"/>
</dbReference>
<organism evidence="1 2">
    <name type="scientific">Rhodanobacter umsongensis</name>
    <dbReference type="NCBI Taxonomy" id="633153"/>
    <lineage>
        <taxon>Bacteria</taxon>
        <taxon>Pseudomonadati</taxon>
        <taxon>Pseudomonadota</taxon>
        <taxon>Gammaproteobacteria</taxon>
        <taxon>Lysobacterales</taxon>
        <taxon>Rhodanobacteraceae</taxon>
        <taxon>Rhodanobacter</taxon>
    </lineage>
</organism>
<name>A0ABW0JMC8_9GAMM</name>
<comment type="caution">
    <text evidence="1">The sequence shown here is derived from an EMBL/GenBank/DDBJ whole genome shotgun (WGS) entry which is preliminary data.</text>
</comment>
<dbReference type="Proteomes" id="UP001596013">
    <property type="component" value="Unassembled WGS sequence"/>
</dbReference>
<evidence type="ECO:0000313" key="1">
    <source>
        <dbReference type="EMBL" id="MFC5437234.1"/>
    </source>
</evidence>
<accession>A0ABW0JMC8</accession>
<dbReference type="RefSeq" id="WP_377305480.1">
    <property type="nucleotide sequence ID" value="NZ_JBHSMK010000007.1"/>
</dbReference>
<keyword evidence="2" id="KW-1185">Reference proteome</keyword>
<protein>
    <submittedName>
        <fullName evidence="1">Uncharacterized protein</fullName>
    </submittedName>
</protein>
<sequence>MEYLRNAWEVSFSLGENSAAVSSGFLAELNDVVLNAETDPDSNLQSDAELAKALVLATSCTVQCVEVDNSSNLTFVFGNGAKAKFPGVAGPVDEVWSIYTPLAPGRRRQFGEPVFVQSYFGDLSIDPVFAAFGAST</sequence>
<proteinExistence type="predicted"/>
<gene>
    <name evidence="1" type="ORF">ACFPME_11745</name>
</gene>
<evidence type="ECO:0000313" key="2">
    <source>
        <dbReference type="Proteomes" id="UP001596013"/>
    </source>
</evidence>